<accession>A0A7M2XJL5</accession>
<dbReference type="RefSeq" id="WP_193902231.1">
    <property type="nucleotide sequence ID" value="NZ_CP063450.1"/>
</dbReference>
<sequence length="180" mass="20210">MIDPKTPEGRAELRELLAKATPEPWQVDDCEGELRIGAGDAVTKWEDRTTEDGRSYRIGTPPRSWKATDLIYEHDLDTWDEGEDQDDDQRRTDAELIVAAVNALPALLDALDQADDHAKFLESVADINDTHAGLWQARATKAEADLNRVRELSEEGKCWGGADAIEEFIRRLDEILDGPR</sequence>
<dbReference type="Proteomes" id="UP000593818">
    <property type="component" value="Chromosome"/>
</dbReference>
<proteinExistence type="predicted"/>
<organism evidence="1 2">
    <name type="scientific">Rhodococcus pyridinivorans</name>
    <dbReference type="NCBI Taxonomy" id="103816"/>
    <lineage>
        <taxon>Bacteria</taxon>
        <taxon>Bacillati</taxon>
        <taxon>Actinomycetota</taxon>
        <taxon>Actinomycetes</taxon>
        <taxon>Mycobacteriales</taxon>
        <taxon>Nocardiaceae</taxon>
        <taxon>Rhodococcus</taxon>
    </lineage>
</organism>
<protein>
    <submittedName>
        <fullName evidence="1">Uncharacterized protein</fullName>
    </submittedName>
</protein>
<reference evidence="1 2" key="1">
    <citation type="submission" date="2020-10" db="EMBL/GenBank/DDBJ databases">
        <title>Whole genome sequence of oil-degrading bacteria Rhodococcus pyridinivorans strain 5Ap.</title>
        <authorList>
            <person name="Akhremchuk A.E."/>
            <person name="Valentovich L.N."/>
            <person name="Charniauskaya M.I."/>
            <person name="Bukliarevich H.A."/>
            <person name="Titok M.A."/>
        </authorList>
    </citation>
    <scope>NUCLEOTIDE SEQUENCE [LARGE SCALE GENOMIC DNA]</scope>
    <source>
        <strain evidence="1 2">5Ap</strain>
    </source>
</reference>
<dbReference type="AlphaFoldDB" id="A0A7M2XJL5"/>
<gene>
    <name evidence="1" type="ORF">INP59_14480</name>
</gene>
<dbReference type="EMBL" id="CP063450">
    <property type="protein sequence ID" value="QOV97180.1"/>
    <property type="molecule type" value="Genomic_DNA"/>
</dbReference>
<name>A0A7M2XJL5_9NOCA</name>
<evidence type="ECO:0000313" key="2">
    <source>
        <dbReference type="Proteomes" id="UP000593818"/>
    </source>
</evidence>
<evidence type="ECO:0000313" key="1">
    <source>
        <dbReference type="EMBL" id="QOV97180.1"/>
    </source>
</evidence>
<keyword evidence="2" id="KW-1185">Reference proteome</keyword>